<proteinExistence type="predicted"/>
<dbReference type="HOGENOM" id="CLU_926800_0_0_11"/>
<dbReference type="EMBL" id="AP010968">
    <property type="protein sequence ID" value="BAJ32673.1"/>
    <property type="molecule type" value="Genomic_DNA"/>
</dbReference>
<dbReference type="STRING" id="452652.KSE_69150"/>
<keyword evidence="2" id="KW-0732">Signal</keyword>
<name>E4N3D9_KITSK</name>
<dbReference type="Proteomes" id="UP000007076">
    <property type="component" value="Chromosome"/>
</dbReference>
<dbReference type="eggNOG" id="ENOG5031MUV">
    <property type="taxonomic scope" value="Bacteria"/>
</dbReference>
<feature type="region of interest" description="Disordered" evidence="1">
    <location>
        <begin position="30"/>
        <end position="51"/>
    </location>
</feature>
<feature type="region of interest" description="Disordered" evidence="1">
    <location>
        <begin position="193"/>
        <end position="230"/>
    </location>
</feature>
<feature type="compositionally biased region" description="Polar residues" evidence="1">
    <location>
        <begin position="255"/>
        <end position="271"/>
    </location>
</feature>
<feature type="compositionally biased region" description="Polar residues" evidence="1">
    <location>
        <begin position="220"/>
        <end position="229"/>
    </location>
</feature>
<accession>E4N3D9</accession>
<reference evidence="3 4" key="1">
    <citation type="journal article" date="2010" name="DNA Res.">
        <title>Genome sequence of Kitasatospora setae NBRC 14216T: an evolutionary snapshot of the family Streptomycetaceae.</title>
        <authorList>
            <person name="Ichikawa N."/>
            <person name="Oguchi A."/>
            <person name="Ikeda H."/>
            <person name="Ishikawa J."/>
            <person name="Kitani S."/>
            <person name="Watanabe Y."/>
            <person name="Nakamura S."/>
            <person name="Katano Y."/>
            <person name="Kishi E."/>
            <person name="Sasagawa M."/>
            <person name="Ankai A."/>
            <person name="Fukui S."/>
            <person name="Hashimoto Y."/>
            <person name="Kamata S."/>
            <person name="Otoguro M."/>
            <person name="Tanikawa S."/>
            <person name="Nihira T."/>
            <person name="Horinouchi S."/>
            <person name="Ohnishi Y."/>
            <person name="Hayakawa M."/>
            <person name="Kuzuyama T."/>
            <person name="Arisawa A."/>
            <person name="Nomoto F."/>
            <person name="Miura H."/>
            <person name="Takahashi Y."/>
            <person name="Fujita N."/>
        </authorList>
    </citation>
    <scope>NUCLEOTIDE SEQUENCE [LARGE SCALE GENOMIC DNA]</scope>
    <source>
        <strain evidence="4">ATCC 33774 / DSM 43861 / JCM 3304 / KCC A-0304 / NBRC 14216 / KM-6054</strain>
    </source>
</reference>
<sequence length="308" mass="31279">MEQLVPPTRLLALPLGVALGAALAFALPSPSEAADTDPVPVTNGTFSSPTVQSGDWTYGVDGWTGPTGVASTTRAAHPKGLQAATLGWNGKAVSLSTRLRGVRSGASVTLTWDDNPDSCAASGSGPRSYTLTVAGPANQPGSFTTNAPGAKASWYTGRTYSFTAAEDSPEITFTNTAATNPGCGELITDLQAAQTAPPPKGPAPADKSDPCAGDGAGSPACTTDAGNKQQIKDCPATSRDCLGGVAGEGERENAGISQQTQALDEFTNTPRDQAPDTAADALCQVSNAHTGNLEPGDTVIPPGTWWYC</sequence>
<feature type="region of interest" description="Disordered" evidence="1">
    <location>
        <begin position="247"/>
        <end position="278"/>
    </location>
</feature>
<organism evidence="3 4">
    <name type="scientific">Kitasatospora setae (strain ATCC 33774 / DSM 43861 / JCM 3304 / KCC A-0304 / NBRC 14216 / KM-6054)</name>
    <name type="common">Streptomyces setae</name>
    <dbReference type="NCBI Taxonomy" id="452652"/>
    <lineage>
        <taxon>Bacteria</taxon>
        <taxon>Bacillati</taxon>
        <taxon>Actinomycetota</taxon>
        <taxon>Actinomycetes</taxon>
        <taxon>Kitasatosporales</taxon>
        <taxon>Streptomycetaceae</taxon>
        <taxon>Kitasatospora</taxon>
    </lineage>
</organism>
<protein>
    <submittedName>
        <fullName evidence="3">Uncharacterized protein</fullName>
    </submittedName>
</protein>
<evidence type="ECO:0000256" key="1">
    <source>
        <dbReference type="SAM" id="MobiDB-lite"/>
    </source>
</evidence>
<feature type="signal peptide" evidence="2">
    <location>
        <begin position="1"/>
        <end position="33"/>
    </location>
</feature>
<gene>
    <name evidence="3" type="ordered locus">KSE_69150</name>
</gene>
<dbReference type="AlphaFoldDB" id="E4N3D9"/>
<keyword evidence="4" id="KW-1185">Reference proteome</keyword>
<evidence type="ECO:0000256" key="2">
    <source>
        <dbReference type="SAM" id="SignalP"/>
    </source>
</evidence>
<evidence type="ECO:0000313" key="3">
    <source>
        <dbReference type="EMBL" id="BAJ32673.1"/>
    </source>
</evidence>
<feature type="compositionally biased region" description="Polar residues" evidence="1">
    <location>
        <begin position="42"/>
        <end position="51"/>
    </location>
</feature>
<evidence type="ECO:0000313" key="4">
    <source>
        <dbReference type="Proteomes" id="UP000007076"/>
    </source>
</evidence>
<dbReference type="PATRIC" id="fig|452652.3.peg.6943"/>
<dbReference type="KEGG" id="ksk:KSE_69150"/>
<feature type="chain" id="PRO_5003186647" evidence="2">
    <location>
        <begin position="34"/>
        <end position="308"/>
    </location>
</feature>